<evidence type="ECO:0000256" key="2">
    <source>
        <dbReference type="SAM" id="MobiDB-lite"/>
    </source>
</evidence>
<evidence type="ECO:0000256" key="1">
    <source>
        <dbReference type="ARBA" id="ARBA00023242"/>
    </source>
</evidence>
<name>A0A9Q0ARN7_9PEZI</name>
<dbReference type="InterPro" id="IPR001138">
    <property type="entry name" value="Zn2Cys6_DnaBD"/>
</dbReference>
<dbReference type="CDD" id="cd00067">
    <property type="entry name" value="GAL4"/>
    <property type="match status" value="1"/>
</dbReference>
<gene>
    <name evidence="4" type="ORF">JX265_005298</name>
</gene>
<evidence type="ECO:0000313" key="5">
    <source>
        <dbReference type="Proteomes" id="UP000829685"/>
    </source>
</evidence>
<accession>A0A9Q0ARN7</accession>
<feature type="region of interest" description="Disordered" evidence="2">
    <location>
        <begin position="164"/>
        <end position="205"/>
    </location>
</feature>
<dbReference type="PANTHER" id="PTHR35392:SF3">
    <property type="entry name" value="ZN(2)-C6 FUNGAL-TYPE DOMAIN-CONTAINING PROTEIN"/>
    <property type="match status" value="1"/>
</dbReference>
<reference evidence="4" key="1">
    <citation type="submission" date="2021-03" db="EMBL/GenBank/DDBJ databases">
        <title>Revisited historic fungal species revealed as producer of novel bioactive compounds through whole genome sequencing and comparative genomics.</title>
        <authorList>
            <person name="Vignolle G.A."/>
            <person name="Hochenegger N."/>
            <person name="Mach R.L."/>
            <person name="Mach-Aigner A.R."/>
            <person name="Javad Rahimi M."/>
            <person name="Salim K.A."/>
            <person name="Chan C.M."/>
            <person name="Lim L.B.L."/>
            <person name="Cai F."/>
            <person name="Druzhinina I.S."/>
            <person name="U'Ren J.M."/>
            <person name="Derntl C."/>
        </authorList>
    </citation>
    <scope>NUCLEOTIDE SEQUENCE</scope>
    <source>
        <strain evidence="4">TUCIM 5799</strain>
    </source>
</reference>
<feature type="compositionally biased region" description="Low complexity" evidence="2">
    <location>
        <begin position="74"/>
        <end position="108"/>
    </location>
</feature>
<evidence type="ECO:0000313" key="4">
    <source>
        <dbReference type="EMBL" id="KAI1872418.1"/>
    </source>
</evidence>
<feature type="region of interest" description="Disordered" evidence="2">
    <location>
        <begin position="74"/>
        <end position="146"/>
    </location>
</feature>
<feature type="domain" description="Zn(2)-C6 fungal-type" evidence="3">
    <location>
        <begin position="217"/>
        <end position="239"/>
    </location>
</feature>
<dbReference type="AlphaFoldDB" id="A0A9Q0ARN7"/>
<dbReference type="Pfam" id="PF00172">
    <property type="entry name" value="Zn_clus"/>
    <property type="match status" value="1"/>
</dbReference>
<feature type="compositionally biased region" description="Basic and acidic residues" evidence="2">
    <location>
        <begin position="110"/>
        <end position="130"/>
    </location>
</feature>
<keyword evidence="5" id="KW-1185">Reference proteome</keyword>
<dbReference type="Proteomes" id="UP000829685">
    <property type="component" value="Unassembled WGS sequence"/>
</dbReference>
<dbReference type="SUPFAM" id="SSF57701">
    <property type="entry name" value="Zn2/Cys6 DNA-binding domain"/>
    <property type="match status" value="1"/>
</dbReference>
<dbReference type="GO" id="GO:0008270">
    <property type="term" value="F:zinc ion binding"/>
    <property type="evidence" value="ECO:0007669"/>
    <property type="project" value="InterPro"/>
</dbReference>
<dbReference type="EMBL" id="JAFIMR010000011">
    <property type="protein sequence ID" value="KAI1872418.1"/>
    <property type="molecule type" value="Genomic_DNA"/>
</dbReference>
<evidence type="ECO:0000259" key="3">
    <source>
        <dbReference type="Pfam" id="PF00172"/>
    </source>
</evidence>
<protein>
    <recommendedName>
        <fullName evidence="3">Zn(2)-C6 fungal-type domain-containing protein</fullName>
    </recommendedName>
</protein>
<dbReference type="PANTHER" id="PTHR35392">
    <property type="entry name" value="ZN(II)2CYS6 TRANSCRIPTION FACTOR (EUROFUNG)-RELATED-RELATED"/>
    <property type="match status" value="1"/>
</dbReference>
<sequence>MAMDISDLPRLADEVPDVLRDVHKYRIFPDLNSLECLLPTTLLSQEPSSESEDGSTCEAFLFFDWDLYFGQRNNPRSSSKSENSSMPPTLTSATTPPPSEEGGASSSSDTEDRSQFRAKLKEAKKGDDKLTFPPLKPKGGLPYQPHIQIHDANHSLSLTLSGTQWQTNNSSLPSPPYSRESSTPRRVAPNSQAPVRGKRNGPLKNADDVAEVRNLGACTRCKFRKVKCDGNIVCGNCIDIAEKYVSNVSLAADQHMCFRKPFTDGEFVFPMIGKAEVGRPSAGSRSKTGAMMIQVYFGTGQAVGQPLDLSVVSHNDSSTIASPTGQLSDASYRLNLDRMPLEDQLCNWAKECHDSSGTTDFQAMLDDLMSACVKEGVQCFPRSQLDLLKRVYNMRFLFKIWSQRHFFYYDGRQYRRLPAALQCGLRQLTKSIMKRLESDICKDIWKTLEAKTVKPIEAAAVRMAGWIVTMQMMLMYRDLHTLTESAPTFRPGVRPPPTWSYVLSVTRNLFNTLVNLCEVCFSKKPPAELDIEGSSSTRQSKQVINAYFKKVQISQECFYENLNPRQGSLDQILFVRLPPVSKPQNTKRQKTKRN</sequence>
<organism evidence="4 5">
    <name type="scientific">Neoarthrinium moseri</name>
    <dbReference type="NCBI Taxonomy" id="1658444"/>
    <lineage>
        <taxon>Eukaryota</taxon>
        <taxon>Fungi</taxon>
        <taxon>Dikarya</taxon>
        <taxon>Ascomycota</taxon>
        <taxon>Pezizomycotina</taxon>
        <taxon>Sordariomycetes</taxon>
        <taxon>Xylariomycetidae</taxon>
        <taxon>Amphisphaeriales</taxon>
        <taxon>Apiosporaceae</taxon>
        <taxon>Neoarthrinium</taxon>
    </lineage>
</organism>
<keyword evidence="1" id="KW-0539">Nucleus</keyword>
<comment type="caution">
    <text evidence="4">The sequence shown here is derived from an EMBL/GenBank/DDBJ whole genome shotgun (WGS) entry which is preliminary data.</text>
</comment>
<proteinExistence type="predicted"/>
<dbReference type="InterPro" id="IPR036864">
    <property type="entry name" value="Zn2-C6_fun-type_DNA-bd_sf"/>
</dbReference>
<dbReference type="InterPro" id="IPR052973">
    <property type="entry name" value="Fungal_sec-metab_reg_TF"/>
</dbReference>
<dbReference type="GO" id="GO:0000981">
    <property type="term" value="F:DNA-binding transcription factor activity, RNA polymerase II-specific"/>
    <property type="evidence" value="ECO:0007669"/>
    <property type="project" value="InterPro"/>
</dbReference>